<feature type="compositionally biased region" description="Basic and acidic residues" evidence="6">
    <location>
        <begin position="505"/>
        <end position="527"/>
    </location>
</feature>
<dbReference type="FunFam" id="2.30.30.40:FF:000004">
    <property type="entry name" value="Sorbin and SH3 domain-containing protein 1 isoform 2"/>
    <property type="match status" value="1"/>
</dbReference>
<protein>
    <submittedName>
        <fullName evidence="9">Sorbin and SH3 domain containing 2b</fullName>
    </submittedName>
</protein>
<dbReference type="SMART" id="SM00459">
    <property type="entry name" value="Sorb"/>
    <property type="match status" value="1"/>
</dbReference>
<feature type="compositionally biased region" description="Polar residues" evidence="6">
    <location>
        <begin position="487"/>
        <end position="504"/>
    </location>
</feature>
<dbReference type="SUPFAM" id="SSF50044">
    <property type="entry name" value="SH3-domain"/>
    <property type="match status" value="3"/>
</dbReference>
<feature type="compositionally biased region" description="Basic and acidic residues" evidence="6">
    <location>
        <begin position="96"/>
        <end position="110"/>
    </location>
</feature>
<reference evidence="9" key="1">
    <citation type="submission" date="2025-08" db="UniProtKB">
        <authorList>
            <consortium name="Ensembl"/>
        </authorList>
    </citation>
    <scope>IDENTIFICATION</scope>
</reference>
<feature type="region of interest" description="Disordered" evidence="6">
    <location>
        <begin position="539"/>
        <end position="559"/>
    </location>
</feature>
<feature type="region of interest" description="Disordered" evidence="6">
    <location>
        <begin position="148"/>
        <end position="194"/>
    </location>
</feature>
<feature type="compositionally biased region" description="Pro residues" evidence="6">
    <location>
        <begin position="231"/>
        <end position="242"/>
    </location>
</feature>
<keyword evidence="4" id="KW-0965">Cell junction</keyword>
<feature type="compositionally biased region" description="Polar residues" evidence="6">
    <location>
        <begin position="248"/>
        <end position="259"/>
    </location>
</feature>
<feature type="compositionally biased region" description="Polar residues" evidence="6">
    <location>
        <begin position="464"/>
        <end position="479"/>
    </location>
</feature>
<dbReference type="PROSITE" id="PS50002">
    <property type="entry name" value="SH3"/>
    <property type="match status" value="3"/>
</dbReference>
<keyword evidence="3" id="KW-0677">Repeat</keyword>
<feature type="compositionally biased region" description="Polar residues" evidence="6">
    <location>
        <begin position="343"/>
        <end position="357"/>
    </location>
</feature>
<feature type="compositionally biased region" description="Pro residues" evidence="6">
    <location>
        <begin position="185"/>
        <end position="194"/>
    </location>
</feature>
<dbReference type="SMART" id="SM00326">
    <property type="entry name" value="SH3"/>
    <property type="match status" value="3"/>
</dbReference>
<dbReference type="Pfam" id="PF02208">
    <property type="entry name" value="Sorb"/>
    <property type="match status" value="1"/>
</dbReference>
<dbReference type="Pfam" id="PF00018">
    <property type="entry name" value="SH3_1"/>
    <property type="match status" value="1"/>
</dbReference>
<feature type="domain" description="SH3" evidence="7">
    <location>
        <begin position="776"/>
        <end position="837"/>
    </location>
</feature>
<feature type="region of interest" description="Disordered" evidence="6">
    <location>
        <begin position="425"/>
        <end position="527"/>
    </location>
</feature>
<feature type="region of interest" description="Disordered" evidence="6">
    <location>
        <begin position="42"/>
        <end position="136"/>
    </location>
</feature>
<feature type="compositionally biased region" description="Polar residues" evidence="6">
    <location>
        <begin position="652"/>
        <end position="670"/>
    </location>
</feature>
<evidence type="ECO:0000256" key="4">
    <source>
        <dbReference type="ARBA" id="ARBA00022949"/>
    </source>
</evidence>
<dbReference type="InterPro" id="IPR036028">
    <property type="entry name" value="SH3-like_dom_sf"/>
</dbReference>
<feature type="region of interest" description="Disordered" evidence="6">
    <location>
        <begin position="296"/>
        <end position="386"/>
    </location>
</feature>
<evidence type="ECO:0000256" key="3">
    <source>
        <dbReference type="ARBA" id="ARBA00022737"/>
    </source>
</evidence>
<feature type="compositionally biased region" description="Basic and acidic residues" evidence="6">
    <location>
        <begin position="547"/>
        <end position="559"/>
    </location>
</feature>
<evidence type="ECO:0000313" key="9">
    <source>
        <dbReference type="Ensembl" id="ENSCCRP00020098196.1"/>
    </source>
</evidence>
<dbReference type="PRINTS" id="PR00452">
    <property type="entry name" value="SH3DOMAIN"/>
</dbReference>
<dbReference type="PROSITE" id="PS50831">
    <property type="entry name" value="SOHO"/>
    <property type="match status" value="1"/>
</dbReference>
<dbReference type="CDD" id="cd11923">
    <property type="entry name" value="SH3_Sorbs2_2"/>
    <property type="match status" value="1"/>
</dbReference>
<name>A0A8C2JRQ3_CYPCA</name>
<feature type="compositionally biased region" description="Polar residues" evidence="6">
    <location>
        <begin position="42"/>
        <end position="55"/>
    </location>
</feature>
<dbReference type="InterPro" id="IPR003127">
    <property type="entry name" value="SoHo_dom"/>
</dbReference>
<accession>A0A8C2JRQ3</accession>
<dbReference type="Ensembl" id="ENSCCRT00020107374.1">
    <property type="protein sequence ID" value="ENSCCRP00020098196.1"/>
    <property type="gene ID" value="ENSCCRG00020045189.1"/>
</dbReference>
<comment type="subcellular location">
    <subcellularLocation>
        <location evidence="1">Cell junction</location>
    </subcellularLocation>
</comment>
<keyword evidence="2 5" id="KW-0728">SH3 domain</keyword>
<sequence>MPGLCDIKTPQEGEIFNMNTDSGGHVRKSATLSLTLTPMKRIQSSPNLYTLTDSESQSKDSDLWRPSSSTSDGLRNGDLCSSSLAAKGYRSVRPNFQDKKSPTPAREHSVHSHRLHSTADQTSCSSQAEQPFLHPSSRELERQVASLSIRINPRPQISGRRTQTLSLRPPTPPKRMDLPDSRLHPCPPLPSAAPPVPEVPVLLKQTLTSQSPPNRLRLSLDFIRADLHPETPSPGPPSPGSEPPLGQSRCSSRTQSEASTAVLEELRVCGLGPEGGSRTPSPTLSPMSAVTVNMGLPSPPASTAHGQMTMNGGLSVPASPRSHFQRPFSPSTYPPPPSLSPSITAMQQARSTASESSAPIYANVDPPARAPQTDRKEATGKAPLYTGIGPVDESGIPVAIRTTVDRPKDWYKTMFKQIHVVPKPDNEWSGSRTATDPVTSTGTTISKQDKHAAPNAVQAHPAPKTSTYRPITKSVSDNGGYSFRVPASSSVPTPLPTSASTQQRSSEREHTDMNEWGPPDRKVDTRKYRAEPRSIFDYEPGKSSILEQERATSKLRPEDIDLENEPWYKFFAELEFGRPPPKKRLDYNPESSPRFRAETSLYQPSIERSLERLSSSASDNKRRKSEPVATQPRAQSSVGTTQTSVRPLELPRSSSTQRNPLTSPSSPATTRTKDQDTSREYSYPDVGRRTPQSRRQTPDVKEKLPARAIYDFKAQTAKELTFKKGETVYITRQIDNNWYEGEHCGHVGIFPISYVEKIPPSERHQPARPPPPAQSKEIGEAIARYNFNADTNVELSLRKGERVVLLRQVDKNWFEGKIPGTNKQGIFPVSYVDVVKKASVQSTGQPPGPSIPTSYSSDRLNSRSQRQAYVHDPLQGAGEPFQALYNYMPRNEDELELKEGDVVDVMEKCDDGWFVGTSRRTKFFGTFPGNYVKRL</sequence>
<dbReference type="AlphaFoldDB" id="A0A8C2JRQ3"/>
<evidence type="ECO:0000259" key="8">
    <source>
        <dbReference type="PROSITE" id="PS50831"/>
    </source>
</evidence>
<evidence type="ECO:0000259" key="7">
    <source>
        <dbReference type="PROSITE" id="PS50002"/>
    </source>
</evidence>
<feature type="region of interest" description="Disordered" evidence="6">
    <location>
        <begin position="577"/>
        <end position="702"/>
    </location>
</feature>
<dbReference type="Proteomes" id="UP000694701">
    <property type="component" value="Unplaced"/>
</dbReference>
<dbReference type="PANTHER" id="PTHR14167:SF56">
    <property type="entry name" value="SORBIN AND SH3 DOMAIN-CONTAINING PROTEIN 2"/>
    <property type="match status" value="1"/>
</dbReference>
<feature type="compositionally biased region" description="Basic and acidic residues" evidence="6">
    <location>
        <begin position="583"/>
        <end position="597"/>
    </location>
</feature>
<feature type="domain" description="SoHo" evidence="8">
    <location>
        <begin position="379"/>
        <end position="450"/>
    </location>
</feature>
<evidence type="ECO:0000256" key="6">
    <source>
        <dbReference type="SAM" id="MobiDB-lite"/>
    </source>
</evidence>
<organism evidence="9 10">
    <name type="scientific">Cyprinus carpio</name>
    <name type="common">Common carp</name>
    <dbReference type="NCBI Taxonomy" id="7962"/>
    <lineage>
        <taxon>Eukaryota</taxon>
        <taxon>Metazoa</taxon>
        <taxon>Chordata</taxon>
        <taxon>Craniata</taxon>
        <taxon>Vertebrata</taxon>
        <taxon>Euteleostomi</taxon>
        <taxon>Actinopterygii</taxon>
        <taxon>Neopterygii</taxon>
        <taxon>Teleostei</taxon>
        <taxon>Ostariophysi</taxon>
        <taxon>Cypriniformes</taxon>
        <taxon>Cyprinidae</taxon>
        <taxon>Cyprininae</taxon>
        <taxon>Cyprinus</taxon>
    </lineage>
</organism>
<feature type="compositionally biased region" description="Polar residues" evidence="6">
    <location>
        <begin position="66"/>
        <end position="84"/>
    </location>
</feature>
<dbReference type="Pfam" id="PF14604">
    <property type="entry name" value="SH3_9"/>
    <property type="match status" value="1"/>
</dbReference>
<feature type="domain" description="SH3" evidence="7">
    <location>
        <begin position="701"/>
        <end position="760"/>
    </location>
</feature>
<dbReference type="InterPro" id="IPR050384">
    <property type="entry name" value="Endophilin_SH3RF"/>
</dbReference>
<dbReference type="FunFam" id="2.30.30.40:FF:000001">
    <property type="entry name" value="Sorbin and SH3 domain-containing protein 1 isoform 2"/>
    <property type="match status" value="1"/>
</dbReference>
<evidence type="ECO:0000256" key="2">
    <source>
        <dbReference type="ARBA" id="ARBA00022443"/>
    </source>
</evidence>
<dbReference type="GO" id="GO:0070161">
    <property type="term" value="C:anchoring junction"/>
    <property type="evidence" value="ECO:0007669"/>
    <property type="project" value="UniProtKB-SubCell"/>
</dbReference>
<feature type="compositionally biased region" description="Polar residues" evidence="6">
    <location>
        <begin position="118"/>
        <end position="129"/>
    </location>
</feature>
<evidence type="ECO:0000313" key="10">
    <source>
        <dbReference type="Proteomes" id="UP000694701"/>
    </source>
</evidence>
<feature type="compositionally biased region" description="Polar residues" evidence="6">
    <location>
        <begin position="632"/>
        <end position="645"/>
    </location>
</feature>
<dbReference type="PRINTS" id="PR00499">
    <property type="entry name" value="P67PHOX"/>
</dbReference>
<feature type="compositionally biased region" description="Basic and acidic residues" evidence="6">
    <location>
        <begin position="174"/>
        <end position="183"/>
    </location>
</feature>
<feature type="domain" description="SH3" evidence="7">
    <location>
        <begin position="876"/>
        <end position="935"/>
    </location>
</feature>
<dbReference type="GO" id="GO:0005886">
    <property type="term" value="C:plasma membrane"/>
    <property type="evidence" value="ECO:0007669"/>
    <property type="project" value="TreeGrafter"/>
</dbReference>
<dbReference type="Gene3D" id="2.30.30.40">
    <property type="entry name" value="SH3 Domains"/>
    <property type="match status" value="3"/>
</dbReference>
<feature type="region of interest" description="Disordered" evidence="6">
    <location>
        <begin position="226"/>
        <end position="259"/>
    </location>
</feature>
<dbReference type="Pfam" id="PF07653">
    <property type="entry name" value="SH3_2"/>
    <property type="match status" value="1"/>
</dbReference>
<evidence type="ECO:0000256" key="5">
    <source>
        <dbReference type="PROSITE-ProRule" id="PRU00192"/>
    </source>
</evidence>
<feature type="compositionally biased region" description="Polar residues" evidence="6">
    <location>
        <begin position="428"/>
        <end position="446"/>
    </location>
</feature>
<dbReference type="PANTHER" id="PTHR14167">
    <property type="entry name" value="SH3 DOMAIN-CONTAINING"/>
    <property type="match status" value="1"/>
</dbReference>
<dbReference type="InterPro" id="IPR001452">
    <property type="entry name" value="SH3_domain"/>
</dbReference>
<proteinExistence type="predicted"/>
<evidence type="ECO:0000256" key="1">
    <source>
        <dbReference type="ARBA" id="ARBA00004282"/>
    </source>
</evidence>